<dbReference type="AlphaFoldDB" id="A0AAD5QNU1"/>
<organism evidence="1 2">
    <name type="scientific">Parelaphostrongylus tenuis</name>
    <name type="common">Meningeal worm</name>
    <dbReference type="NCBI Taxonomy" id="148309"/>
    <lineage>
        <taxon>Eukaryota</taxon>
        <taxon>Metazoa</taxon>
        <taxon>Ecdysozoa</taxon>
        <taxon>Nematoda</taxon>
        <taxon>Chromadorea</taxon>
        <taxon>Rhabditida</taxon>
        <taxon>Rhabditina</taxon>
        <taxon>Rhabditomorpha</taxon>
        <taxon>Strongyloidea</taxon>
        <taxon>Metastrongylidae</taxon>
        <taxon>Parelaphostrongylus</taxon>
    </lineage>
</organism>
<name>A0AAD5QNU1_PARTN</name>
<dbReference type="EMBL" id="JAHQIW010003050">
    <property type="protein sequence ID" value="KAJ1357147.1"/>
    <property type="molecule type" value="Genomic_DNA"/>
</dbReference>
<evidence type="ECO:0000313" key="1">
    <source>
        <dbReference type="EMBL" id="KAJ1357147.1"/>
    </source>
</evidence>
<comment type="caution">
    <text evidence="1">The sequence shown here is derived from an EMBL/GenBank/DDBJ whole genome shotgun (WGS) entry which is preliminary data.</text>
</comment>
<evidence type="ECO:0000313" key="2">
    <source>
        <dbReference type="Proteomes" id="UP001196413"/>
    </source>
</evidence>
<accession>A0AAD5QNU1</accession>
<sequence>METRGVVLDVAEENRVEVKITALPSDFKVIRAVLFCTEFDSTQLRRCTSQEYMAIDNRHKLCAALKKEENAEALVK</sequence>
<protein>
    <submittedName>
        <fullName evidence="1">Uncharacterized protein</fullName>
    </submittedName>
</protein>
<keyword evidence="2" id="KW-1185">Reference proteome</keyword>
<reference evidence="1" key="1">
    <citation type="submission" date="2021-06" db="EMBL/GenBank/DDBJ databases">
        <title>Parelaphostrongylus tenuis whole genome reference sequence.</title>
        <authorList>
            <person name="Garwood T.J."/>
            <person name="Larsen P.A."/>
            <person name="Fountain-Jones N.M."/>
            <person name="Garbe J.R."/>
            <person name="Macchietto M.G."/>
            <person name="Kania S.A."/>
            <person name="Gerhold R.W."/>
            <person name="Richards J.E."/>
            <person name="Wolf T.M."/>
        </authorList>
    </citation>
    <scope>NUCLEOTIDE SEQUENCE</scope>
    <source>
        <strain evidence="1">MNPRO001-30</strain>
        <tissue evidence="1">Meninges</tissue>
    </source>
</reference>
<gene>
    <name evidence="1" type="ORF">KIN20_015212</name>
</gene>
<dbReference type="Proteomes" id="UP001196413">
    <property type="component" value="Unassembled WGS sequence"/>
</dbReference>
<proteinExistence type="predicted"/>